<dbReference type="EMBL" id="ML996581">
    <property type="protein sequence ID" value="KAF2754108.1"/>
    <property type="molecule type" value="Genomic_DNA"/>
</dbReference>
<evidence type="ECO:0000313" key="3">
    <source>
        <dbReference type="Proteomes" id="UP000799437"/>
    </source>
</evidence>
<name>A0A6A6VTU1_9PEZI</name>
<dbReference type="InterPro" id="IPR046591">
    <property type="entry name" value="DUF6649"/>
</dbReference>
<feature type="compositionally biased region" description="Basic and acidic residues" evidence="1">
    <location>
        <begin position="1"/>
        <end position="10"/>
    </location>
</feature>
<dbReference type="GeneID" id="54490703"/>
<dbReference type="Pfam" id="PF20354">
    <property type="entry name" value="DUF6649"/>
    <property type="match status" value="1"/>
</dbReference>
<protein>
    <submittedName>
        <fullName evidence="2">Uncharacterized protein</fullName>
    </submittedName>
</protein>
<accession>A0A6A6VTU1</accession>
<feature type="compositionally biased region" description="Polar residues" evidence="1">
    <location>
        <begin position="67"/>
        <end position="83"/>
    </location>
</feature>
<dbReference type="OrthoDB" id="5345504at2759"/>
<evidence type="ECO:0000313" key="2">
    <source>
        <dbReference type="EMBL" id="KAF2754108.1"/>
    </source>
</evidence>
<sequence length="222" mass="25298">MATSRAEDSSNRNATRPATHGIKRSAADPLENDQRLAKRFDLLNIDHHGKRYIPIAAYGQQERHPENAQQSEPRADANSSTEYMQVEDTPHKVYVYDLDKELADLESDDETPIFLPDIEKHLIKIPKHVLRDEKELLPTRTNQLVLYNVPSSLTVQEEEQDKVKKAIAEARARVKDWPATQPNKFTDYNMTVGSHLARDPPSKPTGWQTAECDSEAMDIEEL</sequence>
<feature type="compositionally biased region" description="Acidic residues" evidence="1">
    <location>
        <begin position="212"/>
        <end position="222"/>
    </location>
</feature>
<proteinExistence type="predicted"/>
<reference evidence="2" key="1">
    <citation type="journal article" date="2020" name="Stud. Mycol.">
        <title>101 Dothideomycetes genomes: a test case for predicting lifestyles and emergence of pathogens.</title>
        <authorList>
            <person name="Haridas S."/>
            <person name="Albert R."/>
            <person name="Binder M."/>
            <person name="Bloem J."/>
            <person name="Labutti K."/>
            <person name="Salamov A."/>
            <person name="Andreopoulos B."/>
            <person name="Baker S."/>
            <person name="Barry K."/>
            <person name="Bills G."/>
            <person name="Bluhm B."/>
            <person name="Cannon C."/>
            <person name="Castanera R."/>
            <person name="Culley D."/>
            <person name="Daum C."/>
            <person name="Ezra D."/>
            <person name="Gonzalez J."/>
            <person name="Henrissat B."/>
            <person name="Kuo A."/>
            <person name="Liang C."/>
            <person name="Lipzen A."/>
            <person name="Lutzoni F."/>
            <person name="Magnuson J."/>
            <person name="Mondo S."/>
            <person name="Nolan M."/>
            <person name="Ohm R."/>
            <person name="Pangilinan J."/>
            <person name="Park H.-J."/>
            <person name="Ramirez L."/>
            <person name="Alfaro M."/>
            <person name="Sun H."/>
            <person name="Tritt A."/>
            <person name="Yoshinaga Y."/>
            <person name="Zwiers L.-H."/>
            <person name="Turgeon B."/>
            <person name="Goodwin S."/>
            <person name="Spatafora J."/>
            <person name="Crous P."/>
            <person name="Grigoriev I."/>
        </authorList>
    </citation>
    <scope>NUCLEOTIDE SEQUENCE</scope>
    <source>
        <strain evidence="2">CBS 121739</strain>
    </source>
</reference>
<feature type="region of interest" description="Disordered" evidence="1">
    <location>
        <begin position="60"/>
        <end position="83"/>
    </location>
</feature>
<dbReference type="Proteomes" id="UP000799437">
    <property type="component" value="Unassembled WGS sequence"/>
</dbReference>
<dbReference type="AlphaFoldDB" id="A0A6A6VTU1"/>
<feature type="region of interest" description="Disordered" evidence="1">
    <location>
        <begin position="1"/>
        <end position="31"/>
    </location>
</feature>
<organism evidence="2 3">
    <name type="scientific">Pseudovirgaria hyperparasitica</name>
    <dbReference type="NCBI Taxonomy" id="470096"/>
    <lineage>
        <taxon>Eukaryota</taxon>
        <taxon>Fungi</taxon>
        <taxon>Dikarya</taxon>
        <taxon>Ascomycota</taxon>
        <taxon>Pezizomycotina</taxon>
        <taxon>Dothideomycetes</taxon>
        <taxon>Dothideomycetes incertae sedis</taxon>
        <taxon>Acrospermales</taxon>
        <taxon>Acrospermaceae</taxon>
        <taxon>Pseudovirgaria</taxon>
    </lineage>
</organism>
<feature type="region of interest" description="Disordered" evidence="1">
    <location>
        <begin position="178"/>
        <end position="222"/>
    </location>
</feature>
<evidence type="ECO:0000256" key="1">
    <source>
        <dbReference type="SAM" id="MobiDB-lite"/>
    </source>
</evidence>
<feature type="compositionally biased region" description="Polar residues" evidence="1">
    <location>
        <begin position="180"/>
        <end position="192"/>
    </location>
</feature>
<dbReference type="RefSeq" id="XP_033596559.1">
    <property type="nucleotide sequence ID" value="XM_033749649.1"/>
</dbReference>
<gene>
    <name evidence="2" type="ORF">EJ05DRAFT_541241</name>
</gene>
<keyword evidence="3" id="KW-1185">Reference proteome</keyword>